<organism evidence="1 2">
    <name type="scientific">Salinibacter ruber</name>
    <dbReference type="NCBI Taxonomy" id="146919"/>
    <lineage>
        <taxon>Bacteria</taxon>
        <taxon>Pseudomonadati</taxon>
        <taxon>Rhodothermota</taxon>
        <taxon>Rhodothermia</taxon>
        <taxon>Rhodothermales</taxon>
        <taxon>Salinibacteraceae</taxon>
        <taxon>Salinibacter</taxon>
    </lineage>
</organism>
<sequence length="46" mass="5121">MHSKRTLYLEAGAEEVWVVTEEGAVRFFADEETKASGVLPGFPEHV</sequence>
<gene>
    <name evidence="1" type="ORF">GGP71_002671</name>
</gene>
<name>A0A9X2Q6L2_9BACT</name>
<protein>
    <submittedName>
        <fullName evidence="1">Uncharacterized protein</fullName>
    </submittedName>
</protein>
<dbReference type="EMBL" id="JANUAU010000009">
    <property type="protein sequence ID" value="MCS3678730.1"/>
    <property type="molecule type" value="Genomic_DNA"/>
</dbReference>
<dbReference type="Proteomes" id="UP001155027">
    <property type="component" value="Unassembled WGS sequence"/>
</dbReference>
<dbReference type="RefSeq" id="WP_240332948.1">
    <property type="nucleotide sequence ID" value="NZ_CP030357.1"/>
</dbReference>
<evidence type="ECO:0000313" key="1">
    <source>
        <dbReference type="EMBL" id="MCS3678730.1"/>
    </source>
</evidence>
<reference evidence="1" key="1">
    <citation type="submission" date="2022-08" db="EMBL/GenBank/DDBJ databases">
        <title>Genomic Encyclopedia of Type Strains, Phase V (KMG-V): Genome sequencing to study the core and pangenomes of soil and plant-associated prokaryotes.</title>
        <authorList>
            <person name="Whitman W."/>
        </authorList>
    </citation>
    <scope>NUCLEOTIDE SEQUENCE</scope>
    <source>
        <strain evidence="1">0</strain>
    </source>
</reference>
<dbReference type="AlphaFoldDB" id="A0A9X2Q6L2"/>
<evidence type="ECO:0000313" key="2">
    <source>
        <dbReference type="Proteomes" id="UP001155027"/>
    </source>
</evidence>
<accession>A0A9X2Q6L2</accession>
<comment type="caution">
    <text evidence="1">The sequence shown here is derived from an EMBL/GenBank/DDBJ whole genome shotgun (WGS) entry which is preliminary data.</text>
</comment>
<proteinExistence type="predicted"/>